<feature type="compositionally biased region" description="Polar residues" evidence="1">
    <location>
        <begin position="123"/>
        <end position="146"/>
    </location>
</feature>
<comment type="caution">
    <text evidence="2">The sequence shown here is derived from an EMBL/GenBank/DDBJ whole genome shotgun (WGS) entry which is preliminary data.</text>
</comment>
<dbReference type="EMBL" id="JARJCW010000124">
    <property type="protein sequence ID" value="KAJ7192070.1"/>
    <property type="molecule type" value="Genomic_DNA"/>
</dbReference>
<proteinExistence type="predicted"/>
<keyword evidence="3" id="KW-1185">Reference proteome</keyword>
<feature type="region of interest" description="Disordered" evidence="1">
    <location>
        <begin position="20"/>
        <end position="185"/>
    </location>
</feature>
<evidence type="ECO:0000313" key="3">
    <source>
        <dbReference type="Proteomes" id="UP001219525"/>
    </source>
</evidence>
<name>A0AAD6XXY0_9AGAR</name>
<feature type="compositionally biased region" description="Polar residues" evidence="1">
    <location>
        <begin position="76"/>
        <end position="90"/>
    </location>
</feature>
<evidence type="ECO:0000256" key="1">
    <source>
        <dbReference type="SAM" id="MobiDB-lite"/>
    </source>
</evidence>
<protein>
    <submittedName>
        <fullName evidence="2">Uncharacterized protein</fullName>
    </submittedName>
</protein>
<feature type="compositionally biased region" description="Low complexity" evidence="1">
    <location>
        <begin position="91"/>
        <end position="109"/>
    </location>
</feature>
<feature type="compositionally biased region" description="Low complexity" evidence="1">
    <location>
        <begin position="50"/>
        <end position="67"/>
    </location>
</feature>
<evidence type="ECO:0000313" key="2">
    <source>
        <dbReference type="EMBL" id="KAJ7192070.1"/>
    </source>
</evidence>
<dbReference type="Proteomes" id="UP001219525">
    <property type="component" value="Unassembled WGS sequence"/>
</dbReference>
<dbReference type="AlphaFoldDB" id="A0AAD6XXY0"/>
<reference evidence="2" key="1">
    <citation type="submission" date="2023-03" db="EMBL/GenBank/DDBJ databases">
        <title>Massive genome expansion in bonnet fungi (Mycena s.s.) driven by repeated elements and novel gene families across ecological guilds.</title>
        <authorList>
            <consortium name="Lawrence Berkeley National Laboratory"/>
            <person name="Harder C.B."/>
            <person name="Miyauchi S."/>
            <person name="Viragh M."/>
            <person name="Kuo A."/>
            <person name="Thoen E."/>
            <person name="Andreopoulos B."/>
            <person name="Lu D."/>
            <person name="Skrede I."/>
            <person name="Drula E."/>
            <person name="Henrissat B."/>
            <person name="Morin E."/>
            <person name="Kohler A."/>
            <person name="Barry K."/>
            <person name="LaButti K."/>
            <person name="Morin E."/>
            <person name="Salamov A."/>
            <person name="Lipzen A."/>
            <person name="Mereny Z."/>
            <person name="Hegedus B."/>
            <person name="Baldrian P."/>
            <person name="Stursova M."/>
            <person name="Weitz H."/>
            <person name="Taylor A."/>
            <person name="Grigoriev I.V."/>
            <person name="Nagy L.G."/>
            <person name="Martin F."/>
            <person name="Kauserud H."/>
        </authorList>
    </citation>
    <scope>NUCLEOTIDE SEQUENCE</scope>
    <source>
        <strain evidence="2">9144</strain>
    </source>
</reference>
<sequence length="202" mass="21796">MTEYDYSEDGRRRFMATQQRIAKWAQSAPTPADPFTPRTIVPTARPSQFGPAASGAGPGSRASTARAPPMHLSRRFGSSTHHTVRSSRAPSMQSHSRSPSMQSHSRSPSHAYTHTHTARAPSVSPSESISQAGARSPSVRTQQSRGPSHFSGAGSSHTTHTVHHHHRPTTYIISAPPSPAPARSQGVIILPRRGKAPKVVYY</sequence>
<accession>A0AAD6XXY0</accession>
<gene>
    <name evidence="2" type="ORF">GGX14DRAFT_480414</name>
</gene>
<organism evidence="2 3">
    <name type="scientific">Mycena pura</name>
    <dbReference type="NCBI Taxonomy" id="153505"/>
    <lineage>
        <taxon>Eukaryota</taxon>
        <taxon>Fungi</taxon>
        <taxon>Dikarya</taxon>
        <taxon>Basidiomycota</taxon>
        <taxon>Agaricomycotina</taxon>
        <taxon>Agaricomycetes</taxon>
        <taxon>Agaricomycetidae</taxon>
        <taxon>Agaricales</taxon>
        <taxon>Marasmiineae</taxon>
        <taxon>Mycenaceae</taxon>
        <taxon>Mycena</taxon>
    </lineage>
</organism>